<gene>
    <name evidence="1" type="ORF">SAMN04490239_6757</name>
</gene>
<proteinExistence type="predicted"/>
<dbReference type="AlphaFoldDB" id="A0A1H4XT89"/>
<accession>A0A1H4XT89</accession>
<dbReference type="Proteomes" id="UP000183561">
    <property type="component" value="Unassembled WGS sequence"/>
</dbReference>
<keyword evidence="2" id="KW-1185">Reference proteome</keyword>
<name>A0A1H4XT89_9NOCA</name>
<evidence type="ECO:0000313" key="1">
    <source>
        <dbReference type="EMBL" id="SED08853.1"/>
    </source>
</evidence>
<reference evidence="2" key="1">
    <citation type="submission" date="2016-10" db="EMBL/GenBank/DDBJ databases">
        <authorList>
            <person name="Varghese N."/>
            <person name="Submissions S."/>
        </authorList>
    </citation>
    <scope>NUCLEOTIDE SEQUENCE [LARGE SCALE GENOMIC DNA]</scope>
    <source>
        <strain evidence="2">DSM 44498</strain>
    </source>
</reference>
<sequence length="94" mass="9353">MYKFAIRAAVAAAAIAPLIALGAGTASAATVTDSVATPVARVVPDEGPVTDVPQSGFPWGWPGTYGSQRPEAGPFLGGFGGFGHFGGFGGHGMF</sequence>
<evidence type="ECO:0000313" key="2">
    <source>
        <dbReference type="Proteomes" id="UP000183561"/>
    </source>
</evidence>
<dbReference type="OrthoDB" id="4485781at2"/>
<protein>
    <submittedName>
        <fullName evidence="1">Uncharacterized protein</fullName>
    </submittedName>
</protein>
<dbReference type="RefSeq" id="WP_072937245.1">
    <property type="nucleotide sequence ID" value="NZ_CP070609.1"/>
</dbReference>
<dbReference type="EMBL" id="FNSV01000005">
    <property type="protein sequence ID" value="SED08853.1"/>
    <property type="molecule type" value="Genomic_DNA"/>
</dbReference>
<organism evidence="1 2">
    <name type="scientific">Rhodococcus koreensis</name>
    <dbReference type="NCBI Taxonomy" id="99653"/>
    <lineage>
        <taxon>Bacteria</taxon>
        <taxon>Bacillati</taxon>
        <taxon>Actinomycetota</taxon>
        <taxon>Actinomycetes</taxon>
        <taxon>Mycobacteriales</taxon>
        <taxon>Nocardiaceae</taxon>
        <taxon>Rhodococcus</taxon>
    </lineage>
</organism>